<evidence type="ECO:0000259" key="1">
    <source>
        <dbReference type="Pfam" id="PF16344"/>
    </source>
</evidence>
<dbReference type="Pfam" id="PF16344">
    <property type="entry name" value="FecR_C"/>
    <property type="match status" value="1"/>
</dbReference>
<feature type="domain" description="Protein FecR C-terminal" evidence="1">
    <location>
        <begin position="27"/>
        <end position="93"/>
    </location>
</feature>
<sequence>MYAYTDQSATLRNVDVENYISWKDGIYIFKNEPIEDILLRLSRYYNVTMKLPSSPSGINCSGKLELKDDLNELLNGLSEITSMSYGVKDNEYRIKFQ</sequence>
<dbReference type="InterPro" id="IPR032508">
    <property type="entry name" value="FecR_C"/>
</dbReference>
<name>A0A645H9D3_9ZZZZ</name>
<dbReference type="AlphaFoldDB" id="A0A645H9D3"/>
<reference evidence="2" key="1">
    <citation type="submission" date="2019-08" db="EMBL/GenBank/DDBJ databases">
        <authorList>
            <person name="Kucharzyk K."/>
            <person name="Murdoch R.W."/>
            <person name="Higgins S."/>
            <person name="Loffler F."/>
        </authorList>
    </citation>
    <scope>NUCLEOTIDE SEQUENCE</scope>
</reference>
<protein>
    <recommendedName>
        <fullName evidence="1">Protein FecR C-terminal domain-containing protein</fullName>
    </recommendedName>
</protein>
<dbReference type="Gene3D" id="3.55.50.30">
    <property type="match status" value="1"/>
</dbReference>
<evidence type="ECO:0000313" key="2">
    <source>
        <dbReference type="EMBL" id="MPN35310.1"/>
    </source>
</evidence>
<proteinExistence type="predicted"/>
<comment type="caution">
    <text evidence="2">The sequence shown here is derived from an EMBL/GenBank/DDBJ whole genome shotgun (WGS) entry which is preliminary data.</text>
</comment>
<organism evidence="2">
    <name type="scientific">bioreactor metagenome</name>
    <dbReference type="NCBI Taxonomy" id="1076179"/>
    <lineage>
        <taxon>unclassified sequences</taxon>
        <taxon>metagenomes</taxon>
        <taxon>ecological metagenomes</taxon>
    </lineage>
</organism>
<accession>A0A645H9D3</accession>
<gene>
    <name evidence="2" type="ORF">SDC9_182807</name>
</gene>
<dbReference type="EMBL" id="VSSQ01088810">
    <property type="protein sequence ID" value="MPN35310.1"/>
    <property type="molecule type" value="Genomic_DNA"/>
</dbReference>